<dbReference type="AlphaFoldDB" id="A0A439DV30"/>
<organism evidence="1 2">
    <name type="scientific">Mycolicibacterium elephantis DSM 44368</name>
    <dbReference type="NCBI Taxonomy" id="1335622"/>
    <lineage>
        <taxon>Bacteria</taxon>
        <taxon>Bacillati</taxon>
        <taxon>Actinomycetota</taxon>
        <taxon>Actinomycetes</taxon>
        <taxon>Mycobacteriales</taxon>
        <taxon>Mycobacteriaceae</taxon>
        <taxon>Mycolicibacterium</taxon>
    </lineage>
</organism>
<evidence type="ECO:0000313" key="1">
    <source>
        <dbReference type="EMBL" id="RWA20891.1"/>
    </source>
</evidence>
<keyword evidence="2" id="KW-1185">Reference proteome</keyword>
<dbReference type="EMBL" id="ATDN01000012">
    <property type="protein sequence ID" value="RWA20891.1"/>
    <property type="molecule type" value="Genomic_DNA"/>
</dbReference>
<reference evidence="1 2" key="1">
    <citation type="submission" date="2013-06" db="EMBL/GenBank/DDBJ databases">
        <title>The draft sequence of the Mycobacterium elephantis genome.</title>
        <authorList>
            <person name="Pettersson F.B."/>
            <person name="Das S."/>
            <person name="Dasgupta S."/>
            <person name="Bhattacharya A."/>
            <person name="Kirsebom L.A."/>
        </authorList>
    </citation>
    <scope>NUCLEOTIDE SEQUENCE [LARGE SCALE GENOMIC DNA]</scope>
    <source>
        <strain evidence="1 2">DSM 44368</strain>
    </source>
</reference>
<proteinExistence type="predicted"/>
<name>A0A439DV30_9MYCO</name>
<protein>
    <submittedName>
        <fullName evidence="1">Uncharacterized protein</fullName>
    </submittedName>
</protein>
<dbReference type="Proteomes" id="UP000287177">
    <property type="component" value="Unassembled WGS sequence"/>
</dbReference>
<gene>
    <name evidence="1" type="ORF">MELE44368_02760</name>
</gene>
<dbReference type="RefSeq" id="WP_128108339.1">
    <property type="nucleotide sequence ID" value="NZ_ATDN01000012.1"/>
</dbReference>
<evidence type="ECO:0000313" key="2">
    <source>
        <dbReference type="Proteomes" id="UP000287177"/>
    </source>
</evidence>
<sequence>MFESVILKNAGPSGWDWFDSPRDLAEYLLHVGLPDLAAWWFDETSAFGRMIDRLPIRETIAWAAESTEANSGDRKFFLSLADTLDALLAGADVVDFDAVAALVNRFSAHFHSRNGRSMLLEVYPNAIAAGTALWEAQEAGADSDYESDEAKAEWLQLCAHAGSDPAAAERVAEAFAEAHSV</sequence>
<comment type="caution">
    <text evidence="1">The sequence shown here is derived from an EMBL/GenBank/DDBJ whole genome shotgun (WGS) entry which is preliminary data.</text>
</comment>
<accession>A0A439DV30</accession>